<evidence type="ECO:0000313" key="5">
    <source>
        <dbReference type="Proteomes" id="UP000429232"/>
    </source>
</evidence>
<dbReference type="PANTHER" id="PTHR13778">
    <property type="entry name" value="GLYCOSYLTRANSFERASE 8 DOMAIN-CONTAINING PROTEIN"/>
    <property type="match status" value="1"/>
</dbReference>
<dbReference type="AlphaFoldDB" id="A0A6I4HV53"/>
<name>A0A6I4HV53_9SPHI</name>
<keyword evidence="1" id="KW-0328">Glycosyltransferase</keyword>
<organism evidence="4 5">
    <name type="scientific">Mucilaginibacter ginkgonis</name>
    <dbReference type="NCBI Taxonomy" id="2682091"/>
    <lineage>
        <taxon>Bacteria</taxon>
        <taxon>Pseudomonadati</taxon>
        <taxon>Bacteroidota</taxon>
        <taxon>Sphingobacteriia</taxon>
        <taxon>Sphingobacteriales</taxon>
        <taxon>Sphingobacteriaceae</taxon>
        <taxon>Mucilaginibacter</taxon>
    </lineage>
</organism>
<keyword evidence="5" id="KW-1185">Reference proteome</keyword>
<dbReference type="GO" id="GO:0016757">
    <property type="term" value="F:glycosyltransferase activity"/>
    <property type="evidence" value="ECO:0007669"/>
    <property type="project" value="UniProtKB-KW"/>
</dbReference>
<sequence>MSVEVEAHLGLNGVRANVKELHIALGFDKNYMVFIYPMLASVFENNRGEKLVFHAIVNGIDDADRTALHDYITLHSAEILFYKLNNEALSKKLIFPVGTHFNIATYYRLFFPSLVRSRTRRLLYLDVDLVVLGNLRQFYEKDIGEHAVAAISDSFVKKCERLGVMNEDGYFNAGVMLIDLDNWEKQCISEKALSFIEDYPEKIKFCDQDALNAVLANNWLKLSNKYNFTQFFVELQIPSKILVKDVLIVHFTSANKPWNALARNKLRYLYQHYLSLSPKRNVKRYVDFKWNLRFIRTYLRIRIKEFYFDHKIDKVIPFKNWKKSPWDY</sequence>
<dbReference type="Pfam" id="PF01501">
    <property type="entry name" value="Glyco_transf_8"/>
    <property type="match status" value="1"/>
</dbReference>
<reference evidence="4 5" key="1">
    <citation type="submission" date="2020-12" db="EMBL/GenBank/DDBJ databases">
        <title>HMF7856_wgs.fasta genome submission.</title>
        <authorList>
            <person name="Kang H."/>
            <person name="Kim H."/>
            <person name="Joh K."/>
        </authorList>
    </citation>
    <scope>NUCLEOTIDE SEQUENCE [LARGE SCALE GENOMIC DNA]</scope>
    <source>
        <strain evidence="4 5">HMF7856</strain>
    </source>
</reference>
<dbReference type="InterPro" id="IPR029044">
    <property type="entry name" value="Nucleotide-diphossugar_trans"/>
</dbReference>
<evidence type="ECO:0000256" key="1">
    <source>
        <dbReference type="ARBA" id="ARBA00022676"/>
    </source>
</evidence>
<dbReference type="RefSeq" id="WP_157522817.1">
    <property type="nucleotide sequence ID" value="NZ_CP066775.1"/>
</dbReference>
<protein>
    <submittedName>
        <fullName evidence="4">Glycosyltransferase family 8 protein</fullName>
    </submittedName>
</protein>
<proteinExistence type="predicted"/>
<dbReference type="EMBL" id="CP066775">
    <property type="protein sequence ID" value="QQL50197.1"/>
    <property type="molecule type" value="Genomic_DNA"/>
</dbReference>
<evidence type="ECO:0000256" key="3">
    <source>
        <dbReference type="ARBA" id="ARBA00022723"/>
    </source>
</evidence>
<keyword evidence="2 4" id="KW-0808">Transferase</keyword>
<dbReference type="GO" id="GO:0046872">
    <property type="term" value="F:metal ion binding"/>
    <property type="evidence" value="ECO:0007669"/>
    <property type="project" value="UniProtKB-KW"/>
</dbReference>
<dbReference type="Gene3D" id="3.90.550.10">
    <property type="entry name" value="Spore Coat Polysaccharide Biosynthesis Protein SpsA, Chain A"/>
    <property type="match status" value="1"/>
</dbReference>
<evidence type="ECO:0000256" key="2">
    <source>
        <dbReference type="ARBA" id="ARBA00022679"/>
    </source>
</evidence>
<dbReference type="PANTHER" id="PTHR13778:SF47">
    <property type="entry name" value="LIPOPOLYSACCHARIDE 1,3-GALACTOSYLTRANSFERASE"/>
    <property type="match status" value="1"/>
</dbReference>
<evidence type="ECO:0000313" key="4">
    <source>
        <dbReference type="EMBL" id="QQL50197.1"/>
    </source>
</evidence>
<dbReference type="SUPFAM" id="SSF53448">
    <property type="entry name" value="Nucleotide-diphospho-sugar transferases"/>
    <property type="match status" value="1"/>
</dbReference>
<keyword evidence="3" id="KW-0479">Metal-binding</keyword>
<dbReference type="InterPro" id="IPR002495">
    <property type="entry name" value="Glyco_trans_8"/>
</dbReference>
<dbReference type="Proteomes" id="UP000429232">
    <property type="component" value="Chromosome"/>
</dbReference>
<gene>
    <name evidence="4" type="ORF">GO620_001725</name>
</gene>
<dbReference type="CDD" id="cd04194">
    <property type="entry name" value="GT8_A4GalT_like"/>
    <property type="match status" value="1"/>
</dbReference>
<dbReference type="KEGG" id="mgik:GO620_001725"/>
<dbReference type="InterPro" id="IPR050748">
    <property type="entry name" value="Glycosyltrans_8_dom-fam"/>
</dbReference>
<accession>A0A6I4HV53</accession>